<dbReference type="PROSITE" id="PS51352">
    <property type="entry name" value="THIOREDOXIN_2"/>
    <property type="match status" value="1"/>
</dbReference>
<feature type="domain" description="Thioredoxin" evidence="6">
    <location>
        <begin position="40"/>
        <end position="172"/>
    </location>
</feature>
<evidence type="ECO:0000256" key="3">
    <source>
        <dbReference type="ARBA" id="ARBA00022982"/>
    </source>
</evidence>
<keyword evidence="4" id="KW-1015">Disulfide bond</keyword>
<dbReference type="EnsemblMetazoa" id="XM_011677174">
    <property type="protein sequence ID" value="XP_011675476"/>
    <property type="gene ID" value="LOC576227"/>
</dbReference>
<dbReference type="FunCoup" id="A0A7M7LW93">
    <property type="interactions" value="1256"/>
</dbReference>
<organism evidence="7 8">
    <name type="scientific">Strongylocentrotus purpuratus</name>
    <name type="common">Purple sea urchin</name>
    <dbReference type="NCBI Taxonomy" id="7668"/>
    <lineage>
        <taxon>Eukaryota</taxon>
        <taxon>Metazoa</taxon>
        <taxon>Echinodermata</taxon>
        <taxon>Eleutherozoa</taxon>
        <taxon>Echinozoa</taxon>
        <taxon>Echinoidea</taxon>
        <taxon>Euechinoidea</taxon>
        <taxon>Echinacea</taxon>
        <taxon>Camarodonta</taxon>
        <taxon>Echinidea</taxon>
        <taxon>Strongylocentrotidae</taxon>
        <taxon>Strongylocentrotus</taxon>
    </lineage>
</organism>
<dbReference type="InterPro" id="IPR013766">
    <property type="entry name" value="Thioredoxin_domain"/>
</dbReference>
<keyword evidence="8" id="KW-1185">Reference proteome</keyword>
<accession>A0A7M7LW93</accession>
<dbReference type="GeneID" id="576227"/>
<evidence type="ECO:0000313" key="7">
    <source>
        <dbReference type="EnsemblMetazoa" id="XP_011675476"/>
    </source>
</evidence>
<evidence type="ECO:0000313" key="8">
    <source>
        <dbReference type="Proteomes" id="UP000007110"/>
    </source>
</evidence>
<proteinExistence type="inferred from homology"/>
<evidence type="ECO:0000256" key="2">
    <source>
        <dbReference type="ARBA" id="ARBA00022448"/>
    </source>
</evidence>
<keyword evidence="2" id="KW-0813">Transport</keyword>
<dbReference type="KEGG" id="spu:576227"/>
<dbReference type="Gene3D" id="3.40.30.10">
    <property type="entry name" value="Glutaredoxin"/>
    <property type="match status" value="1"/>
</dbReference>
<reference evidence="8" key="1">
    <citation type="submission" date="2015-02" db="EMBL/GenBank/DDBJ databases">
        <title>Genome sequencing for Strongylocentrotus purpuratus.</title>
        <authorList>
            <person name="Murali S."/>
            <person name="Liu Y."/>
            <person name="Vee V."/>
            <person name="English A."/>
            <person name="Wang M."/>
            <person name="Skinner E."/>
            <person name="Han Y."/>
            <person name="Muzny D.M."/>
            <person name="Worley K.C."/>
            <person name="Gibbs R.A."/>
        </authorList>
    </citation>
    <scope>NUCLEOTIDE SEQUENCE</scope>
</reference>
<keyword evidence="3" id="KW-0249">Electron transport</keyword>
<evidence type="ECO:0000256" key="1">
    <source>
        <dbReference type="ARBA" id="ARBA00008987"/>
    </source>
</evidence>
<dbReference type="EnsemblMetazoa" id="XM_030986448">
    <property type="protein sequence ID" value="XP_030842308"/>
    <property type="gene ID" value="LOC576227"/>
</dbReference>
<dbReference type="OrthoDB" id="2121326at2759"/>
<dbReference type="PANTHER" id="PTHR43601">
    <property type="entry name" value="THIOREDOXIN, MITOCHONDRIAL"/>
    <property type="match status" value="1"/>
</dbReference>
<evidence type="ECO:0000259" key="6">
    <source>
        <dbReference type="PROSITE" id="PS51352"/>
    </source>
</evidence>
<name>A0A7M7LW93_STRPU</name>
<dbReference type="InterPro" id="IPR005746">
    <property type="entry name" value="Thioredoxin"/>
</dbReference>
<evidence type="ECO:0000256" key="4">
    <source>
        <dbReference type="ARBA" id="ARBA00023157"/>
    </source>
</evidence>
<keyword evidence="5" id="KW-0676">Redox-active center</keyword>
<dbReference type="RefSeq" id="XP_011675476.1">
    <property type="nucleotide sequence ID" value="XM_011677174.2"/>
</dbReference>
<dbReference type="RefSeq" id="XP_030842308.1">
    <property type="nucleotide sequence ID" value="XM_030986448.1"/>
</dbReference>
<protein>
    <recommendedName>
        <fullName evidence="6">Thioredoxin domain-containing protein</fullName>
    </recommendedName>
</protein>
<dbReference type="CDD" id="cd02947">
    <property type="entry name" value="TRX_family"/>
    <property type="match status" value="1"/>
</dbReference>
<dbReference type="NCBIfam" id="TIGR01068">
    <property type="entry name" value="thioredoxin"/>
    <property type="match status" value="1"/>
</dbReference>
<dbReference type="SUPFAM" id="SSF52833">
    <property type="entry name" value="Thioredoxin-like"/>
    <property type="match status" value="1"/>
</dbReference>
<comment type="similarity">
    <text evidence="1">Belongs to the thioredoxin family.</text>
</comment>
<dbReference type="PANTHER" id="PTHR43601:SF3">
    <property type="entry name" value="THIOREDOXIN, MITOCHONDRIAL"/>
    <property type="match status" value="1"/>
</dbReference>
<sequence length="172" mass="18860">MAARQLLQRGLLRQTSWTLGRKVCPGPVSMVTGLKPASVAPIVQRLPQFINSSAPFHSSSHCLDENSFIIQDRDDFQEKVLNSKSPVIVDFHAEWCNPCKALAPVLDAVLQNTKGQVKLAKVDIDELQDLAIGFGVDSVPTIMAFKGGQKVSKFIGNQSKEKVEAFVEKLLT</sequence>
<evidence type="ECO:0000256" key="5">
    <source>
        <dbReference type="ARBA" id="ARBA00023284"/>
    </source>
</evidence>
<dbReference type="GO" id="GO:0015035">
    <property type="term" value="F:protein-disulfide reductase activity"/>
    <property type="evidence" value="ECO:0007669"/>
    <property type="project" value="InterPro"/>
</dbReference>
<dbReference type="FunFam" id="3.40.30.10:FF:000001">
    <property type="entry name" value="Thioredoxin"/>
    <property type="match status" value="1"/>
</dbReference>
<dbReference type="InterPro" id="IPR036249">
    <property type="entry name" value="Thioredoxin-like_sf"/>
</dbReference>
<dbReference type="GO" id="GO:0005739">
    <property type="term" value="C:mitochondrion"/>
    <property type="evidence" value="ECO:0000318"/>
    <property type="project" value="GO_Central"/>
</dbReference>
<dbReference type="InParanoid" id="A0A7M7LW93"/>
<reference evidence="7" key="2">
    <citation type="submission" date="2021-01" db="UniProtKB">
        <authorList>
            <consortium name="EnsemblMetazoa"/>
        </authorList>
    </citation>
    <scope>IDENTIFICATION</scope>
</reference>
<dbReference type="GO" id="GO:0045454">
    <property type="term" value="P:cell redox homeostasis"/>
    <property type="evidence" value="ECO:0000318"/>
    <property type="project" value="GO_Central"/>
</dbReference>
<dbReference type="Proteomes" id="UP000007110">
    <property type="component" value="Unassembled WGS sequence"/>
</dbReference>
<dbReference type="PRINTS" id="PR00421">
    <property type="entry name" value="THIOREDOXIN"/>
</dbReference>
<dbReference type="AlphaFoldDB" id="A0A7M7LW93"/>
<dbReference type="Pfam" id="PF00085">
    <property type="entry name" value="Thioredoxin"/>
    <property type="match status" value="1"/>
</dbReference>